<sequence>MLSTRNIPLAMAMLATTEMAVAGQPPALVVLVQYVVSGSSPGHVEETLTSPLERTLVTLPRAVNMVSVTSDSAGGVTVDLEMQFDGGATSQDVVAVLGRMAQLDIGKDVGPTAVSVHLGPTRIDSNTGLPLR</sequence>
<evidence type="ECO:0008006" key="5">
    <source>
        <dbReference type="Google" id="ProtNLM"/>
    </source>
</evidence>
<dbReference type="Gene3D" id="3.30.70.1430">
    <property type="entry name" value="Multidrug efflux transporter AcrB pore domain"/>
    <property type="match status" value="1"/>
</dbReference>
<dbReference type="OrthoDB" id="8759710at2"/>
<evidence type="ECO:0000313" key="1">
    <source>
        <dbReference type="EMBL" id="GGY65154.1"/>
    </source>
</evidence>
<gene>
    <name evidence="2" type="ORF">EYF70_15200</name>
    <name evidence="1" type="ORF">GCM10007387_54340</name>
</gene>
<keyword evidence="3" id="KW-1185">Reference proteome</keyword>
<evidence type="ECO:0000313" key="4">
    <source>
        <dbReference type="Proteomes" id="UP000628442"/>
    </source>
</evidence>
<name>A0A411WZC7_9BURK</name>
<reference evidence="1" key="3">
    <citation type="submission" date="2022-12" db="EMBL/GenBank/DDBJ databases">
        <authorList>
            <person name="Sun Q."/>
            <person name="Kim S."/>
        </authorList>
    </citation>
    <scope>NUCLEOTIDE SEQUENCE</scope>
    <source>
        <strain evidence="1">KCTC 12343</strain>
    </source>
</reference>
<dbReference type="Proteomes" id="UP000628442">
    <property type="component" value="Unassembled WGS sequence"/>
</dbReference>
<dbReference type="SUPFAM" id="SSF82693">
    <property type="entry name" value="Multidrug efflux transporter AcrB pore domain, PN1, PN2, PC1 and PC2 subdomains"/>
    <property type="match status" value="1"/>
</dbReference>
<dbReference type="RefSeq" id="WP_131146167.1">
    <property type="nucleotide sequence ID" value="NZ_BMWV01000019.1"/>
</dbReference>
<reference evidence="2 3" key="2">
    <citation type="submission" date="2019-02" db="EMBL/GenBank/DDBJ databases">
        <title>Draft Genome Sequences of Six Type Strains of the Genus Massilia.</title>
        <authorList>
            <person name="Miess H."/>
            <person name="Frediansyhah A."/>
            <person name="Gross H."/>
        </authorList>
    </citation>
    <scope>NUCLEOTIDE SEQUENCE [LARGE SCALE GENOMIC DNA]</scope>
    <source>
        <strain evidence="2 3">DSM 17472</strain>
    </source>
</reference>
<accession>A0A411WZC7</accession>
<dbReference type="EMBL" id="BMWV01000019">
    <property type="protein sequence ID" value="GGY65154.1"/>
    <property type="molecule type" value="Genomic_DNA"/>
</dbReference>
<dbReference type="AlphaFoldDB" id="A0A411WZC7"/>
<reference evidence="1" key="1">
    <citation type="journal article" date="2014" name="Int. J. Syst. Evol. Microbiol.">
        <title>Complete genome sequence of Corynebacterium casei LMG S-19264T (=DSM 44701T), isolated from a smear-ripened cheese.</title>
        <authorList>
            <consortium name="US DOE Joint Genome Institute (JGI-PGF)"/>
            <person name="Walter F."/>
            <person name="Albersmeier A."/>
            <person name="Kalinowski J."/>
            <person name="Ruckert C."/>
        </authorList>
    </citation>
    <scope>NUCLEOTIDE SEQUENCE</scope>
    <source>
        <strain evidence="1">KCTC 12343</strain>
    </source>
</reference>
<dbReference type="Proteomes" id="UP000292307">
    <property type="component" value="Chromosome"/>
</dbReference>
<organism evidence="1 4">
    <name type="scientific">Pseudoduganella albidiflava</name>
    <dbReference type="NCBI Taxonomy" id="321983"/>
    <lineage>
        <taxon>Bacteria</taxon>
        <taxon>Pseudomonadati</taxon>
        <taxon>Pseudomonadota</taxon>
        <taxon>Betaproteobacteria</taxon>
        <taxon>Burkholderiales</taxon>
        <taxon>Oxalobacteraceae</taxon>
        <taxon>Telluria group</taxon>
        <taxon>Pseudoduganella</taxon>
    </lineage>
</organism>
<proteinExistence type="predicted"/>
<evidence type="ECO:0000313" key="2">
    <source>
        <dbReference type="EMBL" id="QBI02051.1"/>
    </source>
</evidence>
<dbReference type="EMBL" id="CP036401">
    <property type="protein sequence ID" value="QBI02051.1"/>
    <property type="molecule type" value="Genomic_DNA"/>
</dbReference>
<protein>
    <recommendedName>
        <fullName evidence="5">GerMN domain-containing protein</fullName>
    </recommendedName>
</protein>
<evidence type="ECO:0000313" key="3">
    <source>
        <dbReference type="Proteomes" id="UP000292307"/>
    </source>
</evidence>